<accession>A0ABY7YK64</accession>
<name>A0ABY7YK64_9HYPH</name>
<gene>
    <name evidence="1" type="ORF">PSQ19_12815</name>
</gene>
<dbReference type="RefSeq" id="WP_282218048.1">
    <property type="nucleotide sequence ID" value="NZ_CP118246.1"/>
</dbReference>
<organism evidence="1 2">
    <name type="scientific">Devosia algicola</name>
    <dbReference type="NCBI Taxonomy" id="3026418"/>
    <lineage>
        <taxon>Bacteria</taxon>
        <taxon>Pseudomonadati</taxon>
        <taxon>Pseudomonadota</taxon>
        <taxon>Alphaproteobacteria</taxon>
        <taxon>Hyphomicrobiales</taxon>
        <taxon>Devosiaceae</taxon>
        <taxon>Devosia</taxon>
    </lineage>
</organism>
<evidence type="ECO:0000313" key="2">
    <source>
        <dbReference type="Proteomes" id="UP001220530"/>
    </source>
</evidence>
<reference evidence="1 2" key="1">
    <citation type="submission" date="2023-02" db="EMBL/GenBank/DDBJ databases">
        <title>Devosia algicola sp. nov., isolated from the phycosphere of marine algae.</title>
        <authorList>
            <person name="Kim J.M."/>
            <person name="Lee J.K."/>
            <person name="Choi B.J."/>
            <person name="Bayburt H."/>
            <person name="Jeon C.O."/>
        </authorList>
    </citation>
    <scope>NUCLEOTIDE SEQUENCE [LARGE SCALE GENOMIC DNA]</scope>
    <source>
        <strain evidence="1 2">G20-9</strain>
    </source>
</reference>
<evidence type="ECO:0000313" key="1">
    <source>
        <dbReference type="EMBL" id="WDR01638.1"/>
    </source>
</evidence>
<proteinExistence type="predicted"/>
<sequence>MILPDNMASKGLSRPAALATQRRRYMFMITDKEDRIRSSQGTPTLLAQ</sequence>
<dbReference type="Proteomes" id="UP001220530">
    <property type="component" value="Chromosome"/>
</dbReference>
<keyword evidence="2" id="KW-1185">Reference proteome</keyword>
<protein>
    <submittedName>
        <fullName evidence="1">Uncharacterized protein</fullName>
    </submittedName>
</protein>
<dbReference type="EMBL" id="CP118246">
    <property type="protein sequence ID" value="WDR01638.1"/>
    <property type="molecule type" value="Genomic_DNA"/>
</dbReference>